<keyword evidence="4" id="KW-1185">Reference proteome</keyword>
<organism evidence="3 4">
    <name type="scientific">Papaver atlanticum</name>
    <dbReference type="NCBI Taxonomy" id="357466"/>
    <lineage>
        <taxon>Eukaryota</taxon>
        <taxon>Viridiplantae</taxon>
        <taxon>Streptophyta</taxon>
        <taxon>Embryophyta</taxon>
        <taxon>Tracheophyta</taxon>
        <taxon>Spermatophyta</taxon>
        <taxon>Magnoliopsida</taxon>
        <taxon>Ranunculales</taxon>
        <taxon>Papaveraceae</taxon>
        <taxon>Papaveroideae</taxon>
        <taxon>Papaver</taxon>
    </lineage>
</organism>
<feature type="region of interest" description="Disordered" evidence="2">
    <location>
        <begin position="515"/>
        <end position="600"/>
    </location>
</feature>
<feature type="compositionally biased region" description="Basic and acidic residues" evidence="2">
    <location>
        <begin position="733"/>
        <end position="750"/>
    </location>
</feature>
<evidence type="ECO:0000256" key="2">
    <source>
        <dbReference type="SAM" id="MobiDB-lite"/>
    </source>
</evidence>
<feature type="coiled-coil region" evidence="1">
    <location>
        <begin position="216"/>
        <end position="257"/>
    </location>
</feature>
<dbReference type="PANTHER" id="PTHR34380:SF1">
    <property type="entry name" value="OS01G0221300 PROTEIN"/>
    <property type="match status" value="1"/>
</dbReference>
<feature type="compositionally biased region" description="Polar residues" evidence="2">
    <location>
        <begin position="758"/>
        <end position="774"/>
    </location>
</feature>
<evidence type="ECO:0000313" key="4">
    <source>
        <dbReference type="Proteomes" id="UP001202328"/>
    </source>
</evidence>
<accession>A0AAD4TEK5</accession>
<name>A0AAD4TEK5_9MAGN</name>
<dbReference type="AlphaFoldDB" id="A0AAD4TEK5"/>
<feature type="region of interest" description="Disordered" evidence="2">
    <location>
        <begin position="301"/>
        <end position="335"/>
    </location>
</feature>
<protein>
    <submittedName>
        <fullName evidence="3">Uncharacterized protein</fullName>
    </submittedName>
</protein>
<feature type="compositionally biased region" description="Acidic residues" evidence="2">
    <location>
        <begin position="809"/>
        <end position="818"/>
    </location>
</feature>
<reference evidence="3" key="1">
    <citation type="submission" date="2022-04" db="EMBL/GenBank/DDBJ databases">
        <title>A functionally conserved STORR gene fusion in Papaver species that diverged 16.8 million years ago.</title>
        <authorList>
            <person name="Catania T."/>
        </authorList>
    </citation>
    <scope>NUCLEOTIDE SEQUENCE</scope>
    <source>
        <strain evidence="3">S-188037</strain>
    </source>
</reference>
<comment type="caution">
    <text evidence="3">The sequence shown here is derived from an EMBL/GenBank/DDBJ whole genome shotgun (WGS) entry which is preliminary data.</text>
</comment>
<dbReference type="PANTHER" id="PTHR34380">
    <property type="entry name" value="BNAA03G12380D PROTEIN"/>
    <property type="match status" value="1"/>
</dbReference>
<dbReference type="EMBL" id="JAJJMB010002559">
    <property type="protein sequence ID" value="KAI3951140.1"/>
    <property type="molecule type" value="Genomic_DNA"/>
</dbReference>
<feature type="region of interest" description="Disordered" evidence="2">
    <location>
        <begin position="1"/>
        <end position="42"/>
    </location>
</feature>
<sequence length="818" mass="92907">MESDWGCDKKRKGDDFTSEKKDKKRKGDDFTSEKKAKKRKEDEIDTWKRRYSDLMERFKILDKVEARNVKLKKILDHQEHRNSVLYASFKEKEEECRELEDKLSDLYERCYYAEQDFNEYTFMFDELCQKIEGFKKKIGQLEFLTCSKNSAKISEYRKQCSEMHEKIRGLEEDKRVVIEKGLAEQERIAYLENQAMFRLKYELELEKKSDGYRTKYNELCMRYNEKKARVTSLENEVKENKGLCVKLNERIASLEEERKVMCEVEKKAQVRITYLEKLLGKRMKSDKRDLKLPNLGLDEENSTLRCSVGSPDYGERESDQRGSHNENSCNDKRENNIYGRLRSEMNGGTHEAYVARTTFTKKMMNNADKILTSAFRDSNNFSSQGNKDAHVSGTVEICDNKDENISLRRICHSGGREGMQVSTGNRTERCLKKPLSDQIGEVYGSSCDEDDTPLFSAVKGRRFLKIVTSDGEEDDTTLLGELQEKVLEELTVIPKLKLSPTDLCAWNSSNVALSSGGQNVEEFVSPSRQRQVSPRKREEKKSQADETFKNVKDILAPNDLEMSASPAQVKIGNPTSESDEQKVAQEAGSESEGDSMGGRIENISPWRVFHSGGTERMQVSTGNRTERCLKKPLSNQIGEVYDNSCEEDDSPLSSAVKGRRFLKIVTSDGEEDDTTLPGVVQEKVLDDLTVFPKLKLSPTNLCAWNSSNVALSSGGQNVEEFVSPSHQRQVSPRKREEKKSQADETFKNVKDILAPNNREMSVSSAQVKIGNLTSENDKEKVAQEAGCESEDDSMGGHFAKGVDSGDSSSDSEDAVDNE</sequence>
<dbReference type="Proteomes" id="UP001202328">
    <property type="component" value="Unassembled WGS sequence"/>
</dbReference>
<gene>
    <name evidence="3" type="ORF">MKW98_028544</name>
</gene>
<feature type="compositionally biased region" description="Basic and acidic residues" evidence="2">
    <location>
        <begin position="313"/>
        <end position="335"/>
    </location>
</feature>
<keyword evidence="1" id="KW-0175">Coiled coil</keyword>
<evidence type="ECO:0000313" key="3">
    <source>
        <dbReference type="EMBL" id="KAI3951140.1"/>
    </source>
</evidence>
<proteinExistence type="predicted"/>
<evidence type="ECO:0000256" key="1">
    <source>
        <dbReference type="SAM" id="Coils"/>
    </source>
</evidence>
<feature type="compositionally biased region" description="Basic and acidic residues" evidence="2">
    <location>
        <begin position="535"/>
        <end position="552"/>
    </location>
</feature>
<feature type="region of interest" description="Disordered" evidence="2">
    <location>
        <begin position="720"/>
        <end position="818"/>
    </location>
</feature>